<evidence type="ECO:0000313" key="9">
    <source>
        <dbReference type="EMBL" id="GIG08981.1"/>
    </source>
</evidence>
<keyword evidence="5" id="KW-0804">Transcription</keyword>
<dbReference type="InterPro" id="IPR013249">
    <property type="entry name" value="RNA_pol_sigma70_r4_t2"/>
</dbReference>
<dbReference type="PANTHER" id="PTHR43133:SF50">
    <property type="entry name" value="ECF RNA POLYMERASE SIGMA FACTOR SIGM"/>
    <property type="match status" value="1"/>
</dbReference>
<dbReference type="Pfam" id="PF08281">
    <property type="entry name" value="Sigma70_r4_2"/>
    <property type="match status" value="1"/>
</dbReference>
<feature type="domain" description="RNA polymerase sigma-70 region 2" evidence="7">
    <location>
        <begin position="44"/>
        <end position="98"/>
    </location>
</feature>
<keyword evidence="2" id="KW-0805">Transcription regulation</keyword>
<dbReference type="CDD" id="cd06171">
    <property type="entry name" value="Sigma70_r4"/>
    <property type="match status" value="1"/>
</dbReference>
<dbReference type="Pfam" id="PF04542">
    <property type="entry name" value="Sigma70_r2"/>
    <property type="match status" value="1"/>
</dbReference>
<keyword evidence="10" id="KW-1185">Reference proteome</keyword>
<evidence type="ECO:0000313" key="10">
    <source>
        <dbReference type="Proteomes" id="UP000630887"/>
    </source>
</evidence>
<feature type="region of interest" description="Disordered" evidence="6">
    <location>
        <begin position="1"/>
        <end position="21"/>
    </location>
</feature>
<dbReference type="SUPFAM" id="SSF88659">
    <property type="entry name" value="Sigma3 and sigma4 domains of RNA polymerase sigma factors"/>
    <property type="match status" value="1"/>
</dbReference>
<dbReference type="InterPro" id="IPR007627">
    <property type="entry name" value="RNA_pol_sigma70_r2"/>
</dbReference>
<dbReference type="RefSeq" id="WP_203695448.1">
    <property type="nucleotide sequence ID" value="NZ_BAAALC010000058.1"/>
</dbReference>
<dbReference type="InterPro" id="IPR014284">
    <property type="entry name" value="RNA_pol_sigma-70_dom"/>
</dbReference>
<dbReference type="AlphaFoldDB" id="A0A8J3PBJ0"/>
<gene>
    <name evidence="9" type="ORF">Cco03nite_56810</name>
</gene>
<dbReference type="GO" id="GO:0016987">
    <property type="term" value="F:sigma factor activity"/>
    <property type="evidence" value="ECO:0007669"/>
    <property type="project" value="UniProtKB-KW"/>
</dbReference>
<evidence type="ECO:0000256" key="4">
    <source>
        <dbReference type="ARBA" id="ARBA00023125"/>
    </source>
</evidence>
<dbReference type="Proteomes" id="UP000630887">
    <property type="component" value="Unassembled WGS sequence"/>
</dbReference>
<name>A0A8J3PBJ0_9ACTN</name>
<keyword evidence="3" id="KW-0731">Sigma factor</keyword>
<keyword evidence="4" id="KW-0238">DNA-binding</keyword>
<accession>A0A8J3PBJ0</accession>
<dbReference type="Gene3D" id="1.10.10.10">
    <property type="entry name" value="Winged helix-like DNA-binding domain superfamily/Winged helix DNA-binding domain"/>
    <property type="match status" value="1"/>
</dbReference>
<evidence type="ECO:0000259" key="8">
    <source>
        <dbReference type="Pfam" id="PF08281"/>
    </source>
</evidence>
<evidence type="ECO:0000256" key="3">
    <source>
        <dbReference type="ARBA" id="ARBA00023082"/>
    </source>
</evidence>
<proteinExistence type="inferred from homology"/>
<comment type="similarity">
    <text evidence="1">Belongs to the sigma-70 factor family. ECF subfamily.</text>
</comment>
<dbReference type="InterPro" id="IPR013324">
    <property type="entry name" value="RNA_pol_sigma_r3/r4-like"/>
</dbReference>
<dbReference type="InterPro" id="IPR013325">
    <property type="entry name" value="RNA_pol_sigma_r2"/>
</dbReference>
<evidence type="ECO:0000259" key="7">
    <source>
        <dbReference type="Pfam" id="PF04542"/>
    </source>
</evidence>
<comment type="caution">
    <text evidence="9">The sequence shown here is derived from an EMBL/GenBank/DDBJ whole genome shotgun (WGS) entry which is preliminary data.</text>
</comment>
<dbReference type="GO" id="GO:0006352">
    <property type="term" value="P:DNA-templated transcription initiation"/>
    <property type="evidence" value="ECO:0007669"/>
    <property type="project" value="InterPro"/>
</dbReference>
<evidence type="ECO:0000256" key="6">
    <source>
        <dbReference type="SAM" id="MobiDB-lite"/>
    </source>
</evidence>
<dbReference type="PANTHER" id="PTHR43133">
    <property type="entry name" value="RNA POLYMERASE ECF-TYPE SIGMA FACTO"/>
    <property type="match status" value="1"/>
</dbReference>
<evidence type="ECO:0000256" key="5">
    <source>
        <dbReference type="ARBA" id="ARBA00023163"/>
    </source>
</evidence>
<dbReference type="GO" id="GO:0003677">
    <property type="term" value="F:DNA binding"/>
    <property type="evidence" value="ECO:0007669"/>
    <property type="project" value="UniProtKB-KW"/>
</dbReference>
<dbReference type="EMBL" id="BONI01000056">
    <property type="protein sequence ID" value="GIG08981.1"/>
    <property type="molecule type" value="Genomic_DNA"/>
</dbReference>
<dbReference type="NCBIfam" id="TIGR02937">
    <property type="entry name" value="sigma70-ECF"/>
    <property type="match status" value="1"/>
</dbReference>
<sequence length="185" mass="20678">MTALSIRQADSPPEQAGTGRESTVLADFEECYAANFHKITIQLAAYLGSLAEAQDVTQEAFARALPRWGRLTGYADPGAWVRHVAWNLAKTRQRRQRRLALFLRQQQEEPVAGPEPDRVALIRALSKLPERQRRAFVLHYLADLSIAQIADQERTPEGTVKSWLHRARAAMAAHLTGAAEEGRDV</sequence>
<dbReference type="InterPro" id="IPR036388">
    <property type="entry name" value="WH-like_DNA-bd_sf"/>
</dbReference>
<reference evidence="9 10" key="1">
    <citation type="submission" date="2021-01" db="EMBL/GenBank/DDBJ databases">
        <title>Whole genome shotgun sequence of Catellatospora coxensis NBRC 107359.</title>
        <authorList>
            <person name="Komaki H."/>
            <person name="Tamura T."/>
        </authorList>
    </citation>
    <scope>NUCLEOTIDE SEQUENCE [LARGE SCALE GENOMIC DNA]</scope>
    <source>
        <strain evidence="9 10">NBRC 107359</strain>
    </source>
</reference>
<dbReference type="InterPro" id="IPR039425">
    <property type="entry name" value="RNA_pol_sigma-70-like"/>
</dbReference>
<dbReference type="Gene3D" id="1.10.1740.10">
    <property type="match status" value="1"/>
</dbReference>
<feature type="domain" description="RNA polymerase sigma factor 70 region 4 type 2" evidence="8">
    <location>
        <begin position="119"/>
        <end position="171"/>
    </location>
</feature>
<protein>
    <submittedName>
        <fullName evidence="9">RNA polymerase sigma24 factor</fullName>
    </submittedName>
</protein>
<dbReference type="SUPFAM" id="SSF88946">
    <property type="entry name" value="Sigma2 domain of RNA polymerase sigma factors"/>
    <property type="match status" value="1"/>
</dbReference>
<evidence type="ECO:0000256" key="1">
    <source>
        <dbReference type="ARBA" id="ARBA00010641"/>
    </source>
</evidence>
<evidence type="ECO:0000256" key="2">
    <source>
        <dbReference type="ARBA" id="ARBA00023015"/>
    </source>
</evidence>
<organism evidence="9 10">
    <name type="scientific">Catellatospora coxensis</name>
    <dbReference type="NCBI Taxonomy" id="310354"/>
    <lineage>
        <taxon>Bacteria</taxon>
        <taxon>Bacillati</taxon>
        <taxon>Actinomycetota</taxon>
        <taxon>Actinomycetes</taxon>
        <taxon>Micromonosporales</taxon>
        <taxon>Micromonosporaceae</taxon>
        <taxon>Catellatospora</taxon>
    </lineage>
</organism>